<protein>
    <submittedName>
        <fullName evidence="3">Dual specificity phosphatase, catalytic domain</fullName>
    </submittedName>
</protein>
<keyword evidence="4" id="KW-1185">Reference proteome</keyword>
<dbReference type="Gene3D" id="3.90.190.10">
    <property type="entry name" value="Protein tyrosine phosphatase superfamily"/>
    <property type="match status" value="1"/>
</dbReference>
<sequence length="165" mass="17625">MESFVIHPLGLGKGQIALCPLPGVTGDYAGDFAVIRDWAPDLVISMTTLDEFQHSGGLSFDADLQCERIAWVHLPIRDFGAPTPEVEALWPQASAAAQHVLASGGKVLVHCRGGCGRSGMVVMRLMVECGEAPGQALRRLRAVRPCAVETNAQKDWAGLPARTLP</sequence>
<dbReference type="InterPro" id="IPR000387">
    <property type="entry name" value="Tyr_Pase_dom"/>
</dbReference>
<evidence type="ECO:0000313" key="3">
    <source>
        <dbReference type="EMBL" id="SMO67803.1"/>
    </source>
</evidence>
<dbReference type="InterPro" id="IPR016130">
    <property type="entry name" value="Tyr_Pase_AS"/>
</dbReference>
<dbReference type="Pfam" id="PF22784">
    <property type="entry name" value="PTP-SAK"/>
    <property type="match status" value="1"/>
</dbReference>
<dbReference type="PROSITE" id="PS00383">
    <property type="entry name" value="TYR_PHOSPHATASE_1"/>
    <property type="match status" value="1"/>
</dbReference>
<proteinExistence type="predicted"/>
<feature type="domain" description="Tyrosine specific protein phosphatases" evidence="2">
    <location>
        <begin position="103"/>
        <end position="155"/>
    </location>
</feature>
<dbReference type="InterPro" id="IPR057023">
    <property type="entry name" value="PTP-SAK"/>
</dbReference>
<accession>A0A521D7Y4</accession>
<dbReference type="InterPro" id="IPR029021">
    <property type="entry name" value="Prot-tyrosine_phosphatase-like"/>
</dbReference>
<evidence type="ECO:0000313" key="4">
    <source>
        <dbReference type="Proteomes" id="UP000319555"/>
    </source>
</evidence>
<gene>
    <name evidence="3" type="ORF">SAMN06265380_10550</name>
</gene>
<evidence type="ECO:0000256" key="1">
    <source>
        <dbReference type="ARBA" id="ARBA00022801"/>
    </source>
</evidence>
<dbReference type="PANTHER" id="PTHR23339">
    <property type="entry name" value="TYROSINE SPECIFIC PROTEIN PHOSPHATASE AND DUAL SPECIFICITY PROTEIN PHOSPHATASE"/>
    <property type="match status" value="1"/>
</dbReference>
<dbReference type="SUPFAM" id="SSF52799">
    <property type="entry name" value="(Phosphotyrosine protein) phosphatases II"/>
    <property type="match status" value="1"/>
</dbReference>
<evidence type="ECO:0000259" key="2">
    <source>
        <dbReference type="PROSITE" id="PS50056"/>
    </source>
</evidence>
<reference evidence="3 4" key="1">
    <citation type="submission" date="2017-05" db="EMBL/GenBank/DDBJ databases">
        <authorList>
            <person name="Varghese N."/>
            <person name="Submissions S."/>
        </authorList>
    </citation>
    <scope>NUCLEOTIDE SEQUENCE [LARGE SCALE GENOMIC DNA]</scope>
    <source>
        <strain evidence="3 4">DSM 28009</strain>
    </source>
</reference>
<dbReference type="GO" id="GO:0016791">
    <property type="term" value="F:phosphatase activity"/>
    <property type="evidence" value="ECO:0007669"/>
    <property type="project" value="UniProtKB-ARBA"/>
</dbReference>
<dbReference type="EMBL" id="FXTE01000005">
    <property type="protein sequence ID" value="SMO67803.1"/>
    <property type="molecule type" value="Genomic_DNA"/>
</dbReference>
<dbReference type="Proteomes" id="UP000319555">
    <property type="component" value="Unassembled WGS sequence"/>
</dbReference>
<dbReference type="InterPro" id="IPR050561">
    <property type="entry name" value="PTP"/>
</dbReference>
<dbReference type="OrthoDB" id="9806482at2"/>
<name>A0A521D7Y4_9RHOB</name>
<dbReference type="AlphaFoldDB" id="A0A521D7Y4"/>
<keyword evidence="1" id="KW-0378">Hydrolase</keyword>
<dbReference type="PROSITE" id="PS50056">
    <property type="entry name" value="TYR_PHOSPHATASE_2"/>
    <property type="match status" value="1"/>
</dbReference>
<organism evidence="3 4">
    <name type="scientific">Ruegeria faecimaris</name>
    <dbReference type="NCBI Taxonomy" id="686389"/>
    <lineage>
        <taxon>Bacteria</taxon>
        <taxon>Pseudomonadati</taxon>
        <taxon>Pseudomonadota</taxon>
        <taxon>Alphaproteobacteria</taxon>
        <taxon>Rhodobacterales</taxon>
        <taxon>Roseobacteraceae</taxon>
        <taxon>Ruegeria</taxon>
    </lineage>
</organism>